<gene>
    <name evidence="2" type="ORF">SAMN04487924_10866</name>
</gene>
<evidence type="ECO:0000256" key="1">
    <source>
        <dbReference type="SAM" id="Phobius"/>
    </source>
</evidence>
<reference evidence="2 3" key="1">
    <citation type="submission" date="2016-10" db="EMBL/GenBank/DDBJ databases">
        <authorList>
            <person name="de Groot N.N."/>
        </authorList>
    </citation>
    <scope>NUCLEOTIDE SEQUENCE [LARGE SCALE GENOMIC DNA]</scope>
    <source>
        <strain evidence="2 3">NLAE-zl-G339</strain>
    </source>
</reference>
<protein>
    <submittedName>
        <fullName evidence="2">Uncharacterized protein</fullName>
    </submittedName>
</protein>
<keyword evidence="1" id="KW-0472">Membrane</keyword>
<dbReference type="EMBL" id="FNRP01000008">
    <property type="protein sequence ID" value="SEA55719.1"/>
    <property type="molecule type" value="Genomic_DNA"/>
</dbReference>
<keyword evidence="1" id="KW-0812">Transmembrane</keyword>
<accession>A0A1H4C5T1</accession>
<evidence type="ECO:0000313" key="3">
    <source>
        <dbReference type="Proteomes" id="UP000183040"/>
    </source>
</evidence>
<feature type="transmembrane region" description="Helical" evidence="1">
    <location>
        <begin position="36"/>
        <end position="52"/>
    </location>
</feature>
<proteinExistence type="predicted"/>
<dbReference type="AlphaFoldDB" id="A0A1H4C5T1"/>
<organism evidence="2 3">
    <name type="scientific">Bacteroides xylanisolvens</name>
    <dbReference type="NCBI Taxonomy" id="371601"/>
    <lineage>
        <taxon>Bacteria</taxon>
        <taxon>Pseudomonadati</taxon>
        <taxon>Bacteroidota</taxon>
        <taxon>Bacteroidia</taxon>
        <taxon>Bacteroidales</taxon>
        <taxon>Bacteroidaceae</taxon>
        <taxon>Bacteroides</taxon>
    </lineage>
</organism>
<keyword evidence="1" id="KW-1133">Transmembrane helix</keyword>
<sequence length="63" mass="7384">MGKNVSKSSLARANQDRDYHIFEEYAYYLVNEVRKSGLLIFSKLVVTLMLFIRRQLIIAFSLL</sequence>
<dbReference type="Proteomes" id="UP000183040">
    <property type="component" value="Unassembled WGS sequence"/>
</dbReference>
<evidence type="ECO:0000313" key="2">
    <source>
        <dbReference type="EMBL" id="SEA55719.1"/>
    </source>
</evidence>
<name>A0A1H4C5T1_9BACE</name>